<evidence type="ECO:0000313" key="2">
    <source>
        <dbReference type="Proteomes" id="UP001336020"/>
    </source>
</evidence>
<protein>
    <recommendedName>
        <fullName evidence="3">Excreted virulence factor EspC (Type VII ESX diderm)</fullName>
    </recommendedName>
</protein>
<comment type="caution">
    <text evidence="1">The sequence shown here is derived from an EMBL/GenBank/DDBJ whole genome shotgun (WGS) entry which is preliminary data.</text>
</comment>
<organism evidence="1 2">
    <name type="scientific">Rhodococcus artemisiae</name>
    <dbReference type="NCBI Taxonomy" id="714159"/>
    <lineage>
        <taxon>Bacteria</taxon>
        <taxon>Bacillati</taxon>
        <taxon>Actinomycetota</taxon>
        <taxon>Actinomycetes</taxon>
        <taxon>Mycobacteriales</taxon>
        <taxon>Nocardiaceae</taxon>
        <taxon>Rhodococcus</taxon>
    </lineage>
</organism>
<proteinExistence type="predicted"/>
<dbReference type="Proteomes" id="UP001336020">
    <property type="component" value="Unassembled WGS sequence"/>
</dbReference>
<keyword evidence="2" id="KW-1185">Reference proteome</keyword>
<reference evidence="1 2" key="1">
    <citation type="submission" date="2023-07" db="EMBL/GenBank/DDBJ databases">
        <authorList>
            <person name="Girao M."/>
            <person name="Carvalho M.F."/>
        </authorList>
    </citation>
    <scope>NUCLEOTIDE SEQUENCE [LARGE SCALE GENOMIC DNA]</scope>
    <source>
        <strain evidence="1 2">YIM65754</strain>
    </source>
</reference>
<sequence>MSDFVRLDPHVIEEIVTICNSVLSELRAASAITSRLGFAEGFGDFESAKQLAAGYARKGAGTPESARERVDQFIEALTQLRDAFASGGEAFLGAEFDWVRQLQAIDVDT</sequence>
<accession>A0ABU7LKP1</accession>
<dbReference type="EMBL" id="JAUTXY010000018">
    <property type="protein sequence ID" value="MEE2061482.1"/>
    <property type="molecule type" value="Genomic_DNA"/>
</dbReference>
<evidence type="ECO:0008006" key="3">
    <source>
        <dbReference type="Google" id="ProtNLM"/>
    </source>
</evidence>
<name>A0ABU7LKP1_9NOCA</name>
<gene>
    <name evidence="1" type="ORF">Q7514_28550</name>
</gene>
<dbReference type="RefSeq" id="WP_330136639.1">
    <property type="nucleotide sequence ID" value="NZ_JAUTXY010000018.1"/>
</dbReference>
<evidence type="ECO:0000313" key="1">
    <source>
        <dbReference type="EMBL" id="MEE2061482.1"/>
    </source>
</evidence>